<accession>A0AAU8BBN9</accession>
<proteinExistence type="predicted"/>
<protein>
    <submittedName>
        <fullName evidence="1">Uncharacterized protein</fullName>
    </submittedName>
</protein>
<reference evidence="1" key="1">
    <citation type="submission" date="2024-03" db="EMBL/GenBank/DDBJ databases">
        <title>Archaeal virus exists in stable equilibrium with its dominant human gut methanogen host.</title>
        <authorList>
            <person name="Baquero D.P."/>
            <person name="Medvedeva S."/>
            <person name="Martin-Gallausiaux C."/>
            <person name="Pende N."/>
            <person name="Sartori-Rupp A."/>
            <person name="Tachon S."/>
            <person name="Pedron T."/>
            <person name="Debarbieux L."/>
            <person name="Borrel G."/>
            <person name="Gribaldo S."/>
            <person name="Krupovic M."/>
        </authorList>
    </citation>
    <scope>NUCLEOTIDE SEQUENCE</scope>
</reference>
<sequence>MNFIKYLKLLRNPNEKYYWYDVDKECIYISGEDIALYLTIDEIDSIIFHRKKFKKTSKELFERIIFNEKVTFWTLNYFIKEYEKGLMDPMIKWIVSKGHISRGEHFLDSYLLSD</sequence>
<organism evidence="1">
    <name type="scientific">Methanobrevibacter smithii tailed virus 1</name>
    <dbReference type="NCBI Taxonomy" id="3148917"/>
    <lineage>
        <taxon>Viruses</taxon>
        <taxon>Duplodnaviria</taxon>
        <taxon>Heunggongvirae</taxon>
        <taxon>Uroviricota</taxon>
        <taxon>Caudoviricetes</taxon>
        <taxon>Methanobavirales</taxon>
        <taxon>Usuviridae</taxon>
        <taxon>Manusuvirus</taxon>
        <taxon>Manusuvirus methanobrevibacteri</taxon>
    </lineage>
</organism>
<name>A0AAU8BBN9_9CAUD</name>
<evidence type="ECO:0000313" key="1">
    <source>
        <dbReference type="EMBL" id="XCD08678.1"/>
    </source>
</evidence>
<dbReference type="EMBL" id="PP537965">
    <property type="protein sequence ID" value="XCD08678.1"/>
    <property type="molecule type" value="Genomic_DNA"/>
</dbReference>